<dbReference type="Pfam" id="PF00250">
    <property type="entry name" value="Forkhead"/>
    <property type="match status" value="1"/>
</dbReference>
<dbReference type="EMBL" id="CAQQ02023875">
    <property type="status" value="NOT_ANNOTATED_CDS"/>
    <property type="molecule type" value="Genomic_DNA"/>
</dbReference>
<dbReference type="GO" id="GO:0006357">
    <property type="term" value="P:regulation of transcription by RNA polymerase II"/>
    <property type="evidence" value="ECO:0007669"/>
    <property type="project" value="TreeGrafter"/>
</dbReference>
<dbReference type="InterPro" id="IPR001766">
    <property type="entry name" value="Fork_head_dom"/>
</dbReference>
<dbReference type="Gene3D" id="1.10.10.10">
    <property type="entry name" value="Winged helix-like DNA-binding domain superfamily/Winged helix DNA-binding domain"/>
    <property type="match status" value="1"/>
</dbReference>
<reference evidence="7" key="1">
    <citation type="submission" date="2013-02" db="EMBL/GenBank/DDBJ databases">
        <authorList>
            <person name="Hughes D."/>
        </authorList>
    </citation>
    <scope>NUCLEOTIDE SEQUENCE</scope>
    <source>
        <strain>Durham</strain>
        <strain evidence="7">NC isolate 2 -- Noor lab</strain>
    </source>
</reference>
<dbReference type="SMART" id="SM00339">
    <property type="entry name" value="FH"/>
    <property type="match status" value="1"/>
</dbReference>
<sequence>MSQIFQSNFSIRSILSNGNEMNTDGITTPPESPPRMMTSSSSSSLSSSPSTSDDEKSSNSSSSSSDSKPPYTYSALIVMAIRNSPEKRLTLSGICEWIADNFPYYQQNKSVWQNSIRHNLSLYQFFIQVPRALDDPGRGNYWALHPSAEDMTIGETTGRLRRSNNTPTGMRGGFNTLRSKFAYNMSPYGQFTPPNAVYFPSPEEMMAVQQSMYHQQQIHHQQEQEQMWNNYHYQQQQLMMQQNYMNV</sequence>
<accession>T1GF22</accession>
<dbReference type="FunFam" id="1.10.10.10:FF:000135">
    <property type="entry name" value="forkhead box protein G1"/>
    <property type="match status" value="1"/>
</dbReference>
<name>T1GF22_MEGSC</name>
<dbReference type="AlphaFoldDB" id="T1GF22"/>
<feature type="domain" description="Fork-head" evidence="5">
    <location>
        <begin position="68"/>
        <end position="162"/>
    </location>
</feature>
<dbReference type="PROSITE" id="PS50039">
    <property type="entry name" value="FORK_HEAD_3"/>
    <property type="match status" value="1"/>
</dbReference>
<feature type="compositionally biased region" description="Low complexity" evidence="4">
    <location>
        <begin position="34"/>
        <end position="51"/>
    </location>
</feature>
<dbReference type="OMA" id="NHKSVWQ"/>
<keyword evidence="1" id="KW-0217">Developmental protein</keyword>
<dbReference type="HOGENOM" id="CLU_093610_0_0_1"/>
<dbReference type="SUPFAM" id="SSF46785">
    <property type="entry name" value="Winged helix' DNA-binding domain"/>
    <property type="match status" value="1"/>
</dbReference>
<dbReference type="PRINTS" id="PR00053">
    <property type="entry name" value="FORKHEAD"/>
</dbReference>
<dbReference type="GO" id="GO:1990837">
    <property type="term" value="F:sequence-specific double-stranded DNA binding"/>
    <property type="evidence" value="ECO:0007669"/>
    <property type="project" value="TreeGrafter"/>
</dbReference>
<dbReference type="InterPro" id="IPR047208">
    <property type="entry name" value="FOXG1"/>
</dbReference>
<keyword evidence="3" id="KW-0539">Nucleus</keyword>
<dbReference type="PANTHER" id="PTHR46617">
    <property type="entry name" value="FORKHEAD BOX PROTEIN G1"/>
    <property type="match status" value="1"/>
</dbReference>
<evidence type="ECO:0000313" key="6">
    <source>
        <dbReference type="EnsemblMetazoa" id="MESCA001951-PA"/>
    </source>
</evidence>
<evidence type="ECO:0000256" key="3">
    <source>
        <dbReference type="PROSITE-ProRule" id="PRU00089"/>
    </source>
</evidence>
<feature type="compositionally biased region" description="Low complexity" evidence="4">
    <location>
        <begin position="58"/>
        <end position="69"/>
    </location>
</feature>
<protein>
    <recommendedName>
        <fullName evidence="5">Fork-head domain-containing protein</fullName>
    </recommendedName>
</protein>
<dbReference type="PANTHER" id="PTHR46617:SF3">
    <property type="entry name" value="FORKHEAD BOX PROTEIN G1"/>
    <property type="match status" value="1"/>
</dbReference>
<feature type="DNA-binding region" description="Fork-head" evidence="3">
    <location>
        <begin position="68"/>
        <end position="162"/>
    </location>
</feature>
<evidence type="ECO:0000256" key="2">
    <source>
        <dbReference type="ARBA" id="ARBA00023125"/>
    </source>
</evidence>
<evidence type="ECO:0000256" key="4">
    <source>
        <dbReference type="SAM" id="MobiDB-lite"/>
    </source>
</evidence>
<evidence type="ECO:0000259" key="5">
    <source>
        <dbReference type="PROSITE" id="PS50039"/>
    </source>
</evidence>
<dbReference type="PROSITE" id="PS00658">
    <property type="entry name" value="FORK_HEAD_2"/>
    <property type="match status" value="1"/>
</dbReference>
<dbReference type="InterPro" id="IPR036390">
    <property type="entry name" value="WH_DNA-bd_sf"/>
</dbReference>
<dbReference type="Proteomes" id="UP000015102">
    <property type="component" value="Unassembled WGS sequence"/>
</dbReference>
<reference evidence="6" key="2">
    <citation type="submission" date="2015-06" db="UniProtKB">
        <authorList>
            <consortium name="EnsemblMetazoa"/>
        </authorList>
    </citation>
    <scope>IDENTIFICATION</scope>
</reference>
<dbReference type="GO" id="GO:0005634">
    <property type="term" value="C:nucleus"/>
    <property type="evidence" value="ECO:0007669"/>
    <property type="project" value="UniProtKB-SubCell"/>
</dbReference>
<proteinExistence type="predicted"/>
<dbReference type="EnsemblMetazoa" id="MESCA001951-RA">
    <property type="protein sequence ID" value="MESCA001951-PA"/>
    <property type="gene ID" value="MESCA001951"/>
</dbReference>
<comment type="subcellular location">
    <subcellularLocation>
        <location evidence="3">Nucleus</location>
    </subcellularLocation>
</comment>
<keyword evidence="7" id="KW-1185">Reference proteome</keyword>
<feature type="region of interest" description="Disordered" evidence="4">
    <location>
        <begin position="16"/>
        <end position="69"/>
    </location>
</feature>
<evidence type="ECO:0000313" key="7">
    <source>
        <dbReference type="Proteomes" id="UP000015102"/>
    </source>
</evidence>
<keyword evidence="2 3" id="KW-0238">DNA-binding</keyword>
<evidence type="ECO:0000256" key="1">
    <source>
        <dbReference type="ARBA" id="ARBA00022473"/>
    </source>
</evidence>
<dbReference type="InterPro" id="IPR036388">
    <property type="entry name" value="WH-like_DNA-bd_sf"/>
</dbReference>
<feature type="compositionally biased region" description="Polar residues" evidence="4">
    <location>
        <begin position="16"/>
        <end position="26"/>
    </location>
</feature>
<dbReference type="CDD" id="cd00059">
    <property type="entry name" value="FH_FOX"/>
    <property type="match status" value="1"/>
</dbReference>
<dbReference type="STRING" id="36166.T1GF22"/>
<dbReference type="GO" id="GO:0003700">
    <property type="term" value="F:DNA-binding transcription factor activity"/>
    <property type="evidence" value="ECO:0007669"/>
    <property type="project" value="InterPro"/>
</dbReference>
<dbReference type="InterPro" id="IPR030456">
    <property type="entry name" value="TF_fork_head_CS_2"/>
</dbReference>
<organism evidence="6 7">
    <name type="scientific">Megaselia scalaris</name>
    <name type="common">Humpbacked fly</name>
    <name type="synonym">Phora scalaris</name>
    <dbReference type="NCBI Taxonomy" id="36166"/>
    <lineage>
        <taxon>Eukaryota</taxon>
        <taxon>Metazoa</taxon>
        <taxon>Ecdysozoa</taxon>
        <taxon>Arthropoda</taxon>
        <taxon>Hexapoda</taxon>
        <taxon>Insecta</taxon>
        <taxon>Pterygota</taxon>
        <taxon>Neoptera</taxon>
        <taxon>Endopterygota</taxon>
        <taxon>Diptera</taxon>
        <taxon>Brachycera</taxon>
        <taxon>Muscomorpha</taxon>
        <taxon>Platypezoidea</taxon>
        <taxon>Phoridae</taxon>
        <taxon>Megaseliini</taxon>
        <taxon>Megaselia</taxon>
    </lineage>
</organism>